<keyword evidence="5 7" id="KW-0949">S-adenosyl-L-methionine</keyword>
<feature type="region of interest" description="Disordered" evidence="8">
    <location>
        <begin position="1"/>
        <end position="221"/>
    </location>
</feature>
<comment type="similarity">
    <text evidence="7">Belongs to the class I-like SAM-binding methyltransferase superfamily. TrmB family.</text>
</comment>
<dbReference type="SUPFAM" id="SSF53335">
    <property type="entry name" value="S-adenosyl-L-methionine-dependent methyltransferases"/>
    <property type="match status" value="1"/>
</dbReference>
<comment type="function">
    <text evidence="2 7">Catalyzes the formation of N(7)-methylguanine at position 46 (m7G46) in tRNA.</text>
</comment>
<evidence type="ECO:0000256" key="1">
    <source>
        <dbReference type="ARBA" id="ARBA00000142"/>
    </source>
</evidence>
<comment type="catalytic activity">
    <reaction evidence="1 7">
        <text>guanosine(46) in tRNA + S-adenosyl-L-methionine = N(7)-methylguanosine(46) in tRNA + S-adenosyl-L-homocysteine</text>
        <dbReference type="Rhea" id="RHEA:42708"/>
        <dbReference type="Rhea" id="RHEA-COMP:10188"/>
        <dbReference type="Rhea" id="RHEA-COMP:10189"/>
        <dbReference type="ChEBI" id="CHEBI:57856"/>
        <dbReference type="ChEBI" id="CHEBI:59789"/>
        <dbReference type="ChEBI" id="CHEBI:74269"/>
        <dbReference type="ChEBI" id="CHEBI:74480"/>
        <dbReference type="EC" id="2.1.1.33"/>
    </reaction>
</comment>
<dbReference type="GO" id="GO:0043527">
    <property type="term" value="C:tRNA methyltransferase complex"/>
    <property type="evidence" value="ECO:0007669"/>
    <property type="project" value="TreeGrafter"/>
</dbReference>
<evidence type="ECO:0000256" key="7">
    <source>
        <dbReference type="HAMAP-Rule" id="MF_01057"/>
    </source>
</evidence>
<dbReference type="InterPro" id="IPR003358">
    <property type="entry name" value="tRNA_(Gua-N-7)_MeTrfase_Trmb"/>
</dbReference>
<feature type="compositionally biased region" description="Pro residues" evidence="8">
    <location>
        <begin position="137"/>
        <end position="146"/>
    </location>
</feature>
<feature type="binding site" evidence="7">
    <location>
        <begin position="757"/>
        <end position="760"/>
    </location>
    <ligand>
        <name>substrate</name>
    </ligand>
</feature>
<dbReference type="AlphaFoldDB" id="A0A857LTW5"/>
<feature type="binding site" evidence="7">
    <location>
        <position position="719"/>
    </location>
    <ligand>
        <name>substrate</name>
    </ligand>
</feature>
<feature type="binding site" evidence="7">
    <location>
        <position position="633"/>
    </location>
    <ligand>
        <name>S-adenosyl-L-methionine</name>
        <dbReference type="ChEBI" id="CHEBI:59789"/>
    </ligand>
</feature>
<feature type="binding site" evidence="7">
    <location>
        <position position="608"/>
    </location>
    <ligand>
        <name>S-adenosyl-L-methionine</name>
        <dbReference type="ChEBI" id="CHEBI:59789"/>
    </ligand>
</feature>
<evidence type="ECO:0000256" key="4">
    <source>
        <dbReference type="ARBA" id="ARBA00022679"/>
    </source>
</evidence>
<evidence type="ECO:0000256" key="8">
    <source>
        <dbReference type="SAM" id="MobiDB-lite"/>
    </source>
</evidence>
<dbReference type="GO" id="GO:0008176">
    <property type="term" value="F:tRNA (guanine(46)-N7)-methyltransferase activity"/>
    <property type="evidence" value="ECO:0007669"/>
    <property type="project" value="UniProtKB-UniRule"/>
</dbReference>
<evidence type="ECO:0000256" key="5">
    <source>
        <dbReference type="ARBA" id="ARBA00022691"/>
    </source>
</evidence>
<dbReference type="InterPro" id="IPR029063">
    <property type="entry name" value="SAM-dependent_MTases_sf"/>
</dbReference>
<dbReference type="UniPathway" id="UPA00989"/>
<evidence type="ECO:0000256" key="3">
    <source>
        <dbReference type="ARBA" id="ARBA00022603"/>
    </source>
</evidence>
<feature type="compositionally biased region" description="Basic residues" evidence="8">
    <location>
        <begin position="273"/>
        <end position="297"/>
    </location>
</feature>
<accession>A0A857LTW5</accession>
<evidence type="ECO:0000256" key="2">
    <source>
        <dbReference type="ARBA" id="ARBA00003015"/>
    </source>
</evidence>
<keyword evidence="4 7" id="KW-0808">Transferase</keyword>
<dbReference type="HAMAP" id="MF_01057">
    <property type="entry name" value="tRNA_methyltr_TrmB"/>
    <property type="match status" value="1"/>
</dbReference>
<feature type="compositionally biased region" description="Basic and acidic residues" evidence="8">
    <location>
        <begin position="202"/>
        <end position="218"/>
    </location>
</feature>
<dbReference type="CDD" id="cd02440">
    <property type="entry name" value="AdoMet_MTases"/>
    <property type="match status" value="1"/>
</dbReference>
<dbReference type="PANTHER" id="PTHR23417">
    <property type="entry name" value="3-DEOXY-D-MANNO-OCTULOSONIC-ACID TRANSFERASE/TRNA GUANINE-N 7 - -METHYLTRANSFERASE"/>
    <property type="match status" value="1"/>
</dbReference>
<feature type="compositionally biased region" description="Basic residues" evidence="8">
    <location>
        <begin position="423"/>
        <end position="442"/>
    </location>
</feature>
<reference evidence="9" key="1">
    <citation type="journal article" date="2021" name="Nat. Microbiol.">
        <title>Cocultivation of an ultrasmall environmental parasitic bacterium with lytic ability against bacteria associated with wastewater foams.</title>
        <authorList>
            <person name="Batinovic S."/>
            <person name="Rose J.J.A."/>
            <person name="Ratcliffe J."/>
            <person name="Seviour R.J."/>
            <person name="Petrovski S."/>
        </authorList>
    </citation>
    <scope>NUCLEOTIDE SEQUENCE</scope>
    <source>
        <strain evidence="9">CON44</strain>
    </source>
</reference>
<keyword evidence="6 7" id="KW-0819">tRNA processing</keyword>
<dbReference type="NCBIfam" id="TIGR00091">
    <property type="entry name" value="tRNA (guanosine(46)-N7)-methyltransferase TrmB"/>
    <property type="match status" value="1"/>
</dbReference>
<feature type="binding site" evidence="7">
    <location>
        <position position="683"/>
    </location>
    <ligand>
        <name>S-adenosyl-L-methionine</name>
        <dbReference type="ChEBI" id="CHEBI:59789"/>
    </ligand>
</feature>
<dbReference type="PROSITE" id="PS51625">
    <property type="entry name" value="SAM_MT_TRMB"/>
    <property type="match status" value="1"/>
</dbReference>
<feature type="compositionally biased region" description="Low complexity" evidence="8">
    <location>
        <begin position="16"/>
        <end position="27"/>
    </location>
</feature>
<dbReference type="EC" id="2.1.1.33" evidence="7"/>
<gene>
    <name evidence="7 9" type="primary">trmB</name>
    <name evidence="9" type="ORF">GII30_01915</name>
</gene>
<feature type="region of interest" description="Disordered" evidence="8">
    <location>
        <begin position="378"/>
        <end position="482"/>
    </location>
</feature>
<name>A0A857LTW5_9ACTN</name>
<sequence length="782" mass="85999">MTSPPSATRSARRSPCRTWRPPRTGAAGRPGRGRTGSAAARWASPNTRRSCCRPPPPHRPPGATRRAAESPPRPPPTTGPPPAAPRPDQDARSPTPWSACRAIRRSRGAERAGRRRQARSTPRRPRNRRPRRTAPAPAAPRHPPPSACGSRGRSPRPDRAHPGQPSPGPPQVGEQCFGGGALDAARGDPFCGHGQRAGAGAGDRRCATRDHVGERPDSARGVQQCLDLPGGGVPVGRRAYRQLDTPAVHGPQQPDPQPLLVVAAAAPGPRRPAYPRRPRHFRRPRHSRRPCHSRRHREATGHLGNPLARVGQCPEQRDLRSGRGGDRPQRRHGGHRTAQFAGAAGRRRRGSRSEYRSRYIGDGSVYVRLGQDHHRPVGGQAAGELEVGRARRPRQDVTPQVGTGKGHVLRRHPRVERQLSPQRPHHRLTSRPRTPDHRHRQRPPVLPHGIREVRYTLDQRIPRSSPPAASPHGPVPAGSSRLWGTNVSRIRRPAAPPRAHLWITWHDIRVSEQHPEPQPGPDTPGKPDEPGNPAPDGASPEDVDRSRLFPRVTSFRFRRGTLTPGQQRNWDTLWPQLGQDLEIGRDRIPQPQLDIAGLFGREAPTVLEVGSGTGVSTAAMATDEPGVNTIAVEVYKPGLAQLLGLIDRGGLTNVRLIRGDAMVVLTELIAPGTLDGVRVFFPDPWPKSRHHKRRFLQSGTIELIADRLRPGGILHIATDHADYAVWIAEILATQDRDRPHVIPLTTDSPLSLTRPTTKFEGRAEREGRRVNEFVYTRPLEDG</sequence>
<feature type="region of interest" description="Disordered" evidence="8">
    <location>
        <begin position="512"/>
        <end position="548"/>
    </location>
</feature>
<dbReference type="InterPro" id="IPR055361">
    <property type="entry name" value="tRNA_methyltr_TrmB_bact"/>
</dbReference>
<proteinExistence type="inferred from homology"/>
<feature type="compositionally biased region" description="Basic and acidic residues" evidence="8">
    <location>
        <begin position="315"/>
        <end position="328"/>
    </location>
</feature>
<dbReference type="Pfam" id="PF02390">
    <property type="entry name" value="Methyltransf_4"/>
    <property type="match status" value="1"/>
</dbReference>
<feature type="compositionally biased region" description="Basic and acidic residues" evidence="8">
    <location>
        <begin position="449"/>
        <end position="461"/>
    </location>
</feature>
<keyword evidence="3 7" id="KW-0489">Methyltransferase</keyword>
<feature type="compositionally biased region" description="Basic residues" evidence="8">
    <location>
        <begin position="113"/>
        <end position="132"/>
    </location>
</feature>
<feature type="compositionally biased region" description="Low complexity" evidence="8">
    <location>
        <begin position="35"/>
        <end position="49"/>
    </location>
</feature>
<comment type="pathway">
    <text evidence="7">tRNA modification; N(7)-methylguanine-tRNA biosynthesis.</text>
</comment>
<comment type="caution">
    <text evidence="7">Lacks conserved residue(s) required for the propagation of feature annotation.</text>
</comment>
<feature type="compositionally biased region" description="Low complexity" evidence="8">
    <location>
        <begin position="470"/>
        <end position="480"/>
    </location>
</feature>
<feature type="region of interest" description="Disordered" evidence="8">
    <location>
        <begin position="268"/>
        <end position="356"/>
    </location>
</feature>
<organism evidence="9">
    <name type="scientific">Gordonia amarae</name>
    <dbReference type="NCBI Taxonomy" id="36821"/>
    <lineage>
        <taxon>Bacteria</taxon>
        <taxon>Bacillati</taxon>
        <taxon>Actinomycetota</taxon>
        <taxon>Actinomycetes</taxon>
        <taxon>Mycobacteriales</taxon>
        <taxon>Gordoniaceae</taxon>
        <taxon>Gordonia</taxon>
    </lineage>
</organism>
<dbReference type="EMBL" id="CP045810">
    <property type="protein sequence ID" value="QHN41734.1"/>
    <property type="molecule type" value="Genomic_DNA"/>
</dbReference>
<evidence type="ECO:0000313" key="9">
    <source>
        <dbReference type="EMBL" id="QHN41734.1"/>
    </source>
</evidence>
<feature type="compositionally biased region" description="Basic and acidic residues" evidence="8">
    <location>
        <begin position="386"/>
        <end position="395"/>
    </location>
</feature>
<dbReference type="Gene3D" id="3.40.50.150">
    <property type="entry name" value="Vaccinia Virus protein VP39"/>
    <property type="match status" value="1"/>
</dbReference>
<evidence type="ECO:0000256" key="6">
    <source>
        <dbReference type="ARBA" id="ARBA00022694"/>
    </source>
</evidence>
<protein>
    <recommendedName>
        <fullName evidence="7">tRNA (guanine-N(7)-)-methyltransferase</fullName>
        <ecNumber evidence="7">2.1.1.33</ecNumber>
    </recommendedName>
    <alternativeName>
        <fullName evidence="7">tRNA (guanine(46)-N(7))-methyltransferase</fullName>
    </alternativeName>
    <alternativeName>
        <fullName evidence="7">tRNA(m7G46)-methyltransferase</fullName>
    </alternativeName>
</protein>
<dbReference type="PANTHER" id="PTHR23417:SF14">
    <property type="entry name" value="PENTACOTRIPEPTIDE-REPEAT REGION OF PRORP DOMAIN-CONTAINING PROTEIN"/>
    <property type="match status" value="1"/>
</dbReference>
<feature type="binding site" evidence="7">
    <location>
        <position position="660"/>
    </location>
    <ligand>
        <name>S-adenosyl-L-methionine</name>
        <dbReference type="ChEBI" id="CHEBI:59789"/>
    </ligand>
</feature>
<feature type="binding site" evidence="7">
    <location>
        <position position="687"/>
    </location>
    <ligand>
        <name>substrate</name>
    </ligand>
</feature>
<feature type="compositionally biased region" description="Pro residues" evidence="8">
    <location>
        <begin position="71"/>
        <end position="85"/>
    </location>
</feature>